<proteinExistence type="predicted"/>
<dbReference type="Proteomes" id="UP000242519">
    <property type="component" value="Unassembled WGS sequence"/>
</dbReference>
<dbReference type="STRING" id="503106.A0A218Z014"/>
<protein>
    <recommendedName>
        <fullName evidence="1">Plasmid pRiA4b Orf3-like domain-containing protein</fullName>
    </recommendedName>
</protein>
<dbReference type="InParanoid" id="A0A218Z014"/>
<evidence type="ECO:0000313" key="2">
    <source>
        <dbReference type="EMBL" id="OWP00635.1"/>
    </source>
</evidence>
<dbReference type="OrthoDB" id="245563at2759"/>
<reference evidence="2 3" key="1">
    <citation type="submission" date="2017-04" db="EMBL/GenBank/DDBJ databases">
        <title>Draft genome sequence of Marssonina coronaria NL1: causal agent of apple blotch.</title>
        <authorList>
            <person name="Cheng Q."/>
        </authorList>
    </citation>
    <scope>NUCLEOTIDE SEQUENCE [LARGE SCALE GENOMIC DNA]</scope>
    <source>
        <strain evidence="2 3">NL1</strain>
    </source>
</reference>
<dbReference type="SUPFAM" id="SSF159941">
    <property type="entry name" value="MM3350-like"/>
    <property type="match status" value="1"/>
</dbReference>
<organism evidence="2 3">
    <name type="scientific">Diplocarpon coronariae</name>
    <dbReference type="NCBI Taxonomy" id="2795749"/>
    <lineage>
        <taxon>Eukaryota</taxon>
        <taxon>Fungi</taxon>
        <taxon>Dikarya</taxon>
        <taxon>Ascomycota</taxon>
        <taxon>Pezizomycotina</taxon>
        <taxon>Leotiomycetes</taxon>
        <taxon>Helotiales</taxon>
        <taxon>Drepanopezizaceae</taxon>
        <taxon>Diplocarpon</taxon>
    </lineage>
</organism>
<dbReference type="Pfam" id="PF07929">
    <property type="entry name" value="PRiA4_ORF3"/>
    <property type="match status" value="1"/>
</dbReference>
<name>A0A218Z014_9HELO</name>
<evidence type="ECO:0000259" key="1">
    <source>
        <dbReference type="Pfam" id="PF07929"/>
    </source>
</evidence>
<dbReference type="AlphaFoldDB" id="A0A218Z014"/>
<dbReference type="InterPro" id="IPR024047">
    <property type="entry name" value="MM3350-like_sf"/>
</dbReference>
<evidence type="ECO:0000313" key="3">
    <source>
        <dbReference type="Proteomes" id="UP000242519"/>
    </source>
</evidence>
<accession>A0A218Z014</accession>
<dbReference type="Gene3D" id="3.10.290.30">
    <property type="entry name" value="MM3350-like"/>
    <property type="match status" value="1"/>
</dbReference>
<dbReference type="EMBL" id="MZNU01000315">
    <property type="protein sequence ID" value="OWP00635.1"/>
    <property type="molecule type" value="Genomic_DNA"/>
</dbReference>
<comment type="caution">
    <text evidence="2">The sequence shown here is derived from an EMBL/GenBank/DDBJ whole genome shotgun (WGS) entry which is preliminary data.</text>
</comment>
<dbReference type="InterPro" id="IPR012912">
    <property type="entry name" value="Plasmid_pRiA4b_Orf3-like"/>
</dbReference>
<sequence length="194" mass="21652">MDLSSIEDIGFNQTPARDSATAKLFSVLDATEENGQTLSYNYDFGDGWKHIVIVSGRTTSSSHFVCLEGEGHACAEDVSGHSGWIKMLKAYDAVKPTSSQENPIDWSKNYASNKDPKELSGERKWMWDKESINTILSELKTSVSAIRKPRSHKYSILLTSLDKMSFFDDMYSDSLAKLRSKARVVEVTHIASAM</sequence>
<feature type="domain" description="Plasmid pRiA4b Orf3-like" evidence="1">
    <location>
        <begin position="20"/>
        <end position="109"/>
    </location>
</feature>
<keyword evidence="3" id="KW-1185">Reference proteome</keyword>
<gene>
    <name evidence="2" type="ORF">B2J93_5411</name>
</gene>